<dbReference type="Pfam" id="PF04542">
    <property type="entry name" value="Sigma70_r2"/>
    <property type="match status" value="1"/>
</dbReference>
<organism evidence="7 8">
    <name type="scientific">Luoshenia tenuis</name>
    <dbReference type="NCBI Taxonomy" id="2763654"/>
    <lineage>
        <taxon>Bacteria</taxon>
        <taxon>Bacillati</taxon>
        <taxon>Bacillota</taxon>
        <taxon>Clostridia</taxon>
        <taxon>Christensenellales</taxon>
        <taxon>Christensenellaceae</taxon>
        <taxon>Luoshenia</taxon>
    </lineage>
</organism>
<keyword evidence="2" id="KW-0805">Transcription regulation</keyword>
<dbReference type="Proteomes" id="UP000654279">
    <property type="component" value="Unassembled WGS sequence"/>
</dbReference>
<dbReference type="RefSeq" id="WP_138294747.1">
    <property type="nucleotide sequence ID" value="NZ_JACRSO010000003.1"/>
</dbReference>
<keyword evidence="8" id="KW-1185">Reference proteome</keyword>
<dbReference type="Pfam" id="PF04545">
    <property type="entry name" value="Sigma70_r4"/>
    <property type="match status" value="1"/>
</dbReference>
<proteinExistence type="predicted"/>
<dbReference type="InterPro" id="IPR014322">
    <property type="entry name" value="RNA_pol_sigma-B/F/G"/>
</dbReference>
<gene>
    <name evidence="7" type="ORF">H8699_07640</name>
</gene>
<dbReference type="PRINTS" id="PR00046">
    <property type="entry name" value="SIGMA70FCT"/>
</dbReference>
<dbReference type="Gene3D" id="1.10.10.10">
    <property type="entry name" value="Winged helix-like DNA-binding domain superfamily/Winged helix DNA-binding domain"/>
    <property type="match status" value="2"/>
</dbReference>
<dbReference type="Pfam" id="PF04539">
    <property type="entry name" value="Sigma70_r3"/>
    <property type="match status" value="1"/>
</dbReference>
<sequence length="248" mass="27723">MGAGRAPDLKQTRAWIAQARAGDSAAMEALAEAHARLVASVAKRFIGRGAEYEDLYQVGCVGLVKAIKRFDLNFDVQFSTYAVPLIMGEIKRFLRDDGQVKVSRGLKENAQKLRLLEQRLASEWGRNPTIAELASESGMDQGDVILALDAARPVASLDEEQELGKDGQSQARIDRIADERADGEHTVDRIWLQELLEQLEPRERKLIFLRYFEEKTQAETGLILGVSQVQVSRMEGRILRKMRLADSG</sequence>
<evidence type="ECO:0000256" key="1">
    <source>
        <dbReference type="ARBA" id="ARBA00022969"/>
    </source>
</evidence>
<dbReference type="PANTHER" id="PTHR30603">
    <property type="entry name" value="RNA POLYMERASE SIGMA FACTOR RPO"/>
    <property type="match status" value="1"/>
</dbReference>
<keyword evidence="3" id="KW-0731">Sigma factor</keyword>
<dbReference type="GO" id="GO:0016987">
    <property type="term" value="F:sigma factor activity"/>
    <property type="evidence" value="ECO:0007669"/>
    <property type="project" value="UniProtKB-KW"/>
</dbReference>
<dbReference type="AlphaFoldDB" id="A0A926HNM2"/>
<dbReference type="PANTHER" id="PTHR30603:SF17">
    <property type="entry name" value="RNA POLYMERASE SIGMA-G FACTOR"/>
    <property type="match status" value="1"/>
</dbReference>
<dbReference type="SUPFAM" id="SSF88659">
    <property type="entry name" value="Sigma3 and sigma4 domains of RNA polymerase sigma factors"/>
    <property type="match status" value="2"/>
</dbReference>
<evidence type="ECO:0000256" key="5">
    <source>
        <dbReference type="ARBA" id="ARBA00023163"/>
    </source>
</evidence>
<dbReference type="NCBIfam" id="TIGR02937">
    <property type="entry name" value="sigma70-ECF"/>
    <property type="match status" value="1"/>
</dbReference>
<evidence type="ECO:0000256" key="3">
    <source>
        <dbReference type="ARBA" id="ARBA00023082"/>
    </source>
</evidence>
<dbReference type="InterPro" id="IPR007630">
    <property type="entry name" value="RNA_pol_sigma70_r4"/>
</dbReference>
<comment type="caution">
    <text evidence="7">The sequence shown here is derived from an EMBL/GenBank/DDBJ whole genome shotgun (WGS) entry which is preliminary data.</text>
</comment>
<dbReference type="InterPro" id="IPR036388">
    <property type="entry name" value="WH-like_DNA-bd_sf"/>
</dbReference>
<feature type="domain" description="RNA polymerase sigma-70" evidence="6">
    <location>
        <begin position="216"/>
        <end position="242"/>
    </location>
</feature>
<dbReference type="InterPro" id="IPR007624">
    <property type="entry name" value="RNA_pol_sigma70_r3"/>
</dbReference>
<evidence type="ECO:0000256" key="4">
    <source>
        <dbReference type="ARBA" id="ARBA00023125"/>
    </source>
</evidence>
<keyword evidence="5" id="KW-0804">Transcription</keyword>
<dbReference type="InterPro" id="IPR000943">
    <property type="entry name" value="RNA_pol_sigma70"/>
</dbReference>
<dbReference type="InterPro" id="IPR007627">
    <property type="entry name" value="RNA_pol_sigma70_r2"/>
</dbReference>
<accession>A0A926HNM2</accession>
<dbReference type="EMBL" id="JACRSO010000003">
    <property type="protein sequence ID" value="MBC8529296.1"/>
    <property type="molecule type" value="Genomic_DNA"/>
</dbReference>
<evidence type="ECO:0000259" key="6">
    <source>
        <dbReference type="PROSITE" id="PS00716"/>
    </source>
</evidence>
<dbReference type="SUPFAM" id="SSF88946">
    <property type="entry name" value="Sigma2 domain of RNA polymerase sigma factors"/>
    <property type="match status" value="1"/>
</dbReference>
<name>A0A926HNM2_9FIRM</name>
<keyword evidence="4" id="KW-0238">DNA-binding</keyword>
<protein>
    <submittedName>
        <fullName evidence="7">SigB/SigF/SigG family RNA polymerase sigma factor</fullName>
    </submittedName>
</protein>
<dbReference type="Gene3D" id="1.20.120.1810">
    <property type="match status" value="1"/>
</dbReference>
<dbReference type="InterPro" id="IPR013324">
    <property type="entry name" value="RNA_pol_sigma_r3/r4-like"/>
</dbReference>
<dbReference type="NCBIfam" id="TIGR02980">
    <property type="entry name" value="SigBFG"/>
    <property type="match status" value="1"/>
</dbReference>
<dbReference type="GO" id="GO:0006352">
    <property type="term" value="P:DNA-templated transcription initiation"/>
    <property type="evidence" value="ECO:0007669"/>
    <property type="project" value="InterPro"/>
</dbReference>
<evidence type="ECO:0000313" key="7">
    <source>
        <dbReference type="EMBL" id="MBC8529296.1"/>
    </source>
</evidence>
<dbReference type="InterPro" id="IPR013325">
    <property type="entry name" value="RNA_pol_sigma_r2"/>
</dbReference>
<dbReference type="GO" id="GO:0003677">
    <property type="term" value="F:DNA binding"/>
    <property type="evidence" value="ECO:0007669"/>
    <property type="project" value="UniProtKB-KW"/>
</dbReference>
<reference evidence="7" key="1">
    <citation type="submission" date="2020-08" db="EMBL/GenBank/DDBJ databases">
        <title>Genome public.</title>
        <authorList>
            <person name="Liu C."/>
            <person name="Sun Q."/>
        </authorList>
    </citation>
    <scope>NUCLEOTIDE SEQUENCE</scope>
    <source>
        <strain evidence="7">NSJ-44</strain>
    </source>
</reference>
<dbReference type="PROSITE" id="PS00716">
    <property type="entry name" value="SIGMA70_2"/>
    <property type="match status" value="1"/>
</dbReference>
<evidence type="ECO:0000256" key="2">
    <source>
        <dbReference type="ARBA" id="ARBA00023015"/>
    </source>
</evidence>
<dbReference type="GO" id="GO:0030435">
    <property type="term" value="P:sporulation resulting in formation of a cellular spore"/>
    <property type="evidence" value="ECO:0007669"/>
    <property type="project" value="UniProtKB-KW"/>
</dbReference>
<evidence type="ECO:0000313" key="8">
    <source>
        <dbReference type="Proteomes" id="UP000654279"/>
    </source>
</evidence>
<dbReference type="InterPro" id="IPR014284">
    <property type="entry name" value="RNA_pol_sigma-70_dom"/>
</dbReference>
<dbReference type="CDD" id="cd06171">
    <property type="entry name" value="Sigma70_r4"/>
    <property type="match status" value="1"/>
</dbReference>
<dbReference type="InterPro" id="IPR050239">
    <property type="entry name" value="Sigma-70_RNA_pol_init_factors"/>
</dbReference>
<keyword evidence="1" id="KW-0749">Sporulation</keyword>